<gene>
    <name evidence="1" type="ORF">O3P69_018682</name>
</gene>
<dbReference type="AlphaFoldDB" id="A0AAW0SD25"/>
<dbReference type="Proteomes" id="UP001487740">
    <property type="component" value="Unassembled WGS sequence"/>
</dbReference>
<accession>A0AAW0SD25</accession>
<evidence type="ECO:0000313" key="2">
    <source>
        <dbReference type="Proteomes" id="UP001487740"/>
    </source>
</evidence>
<dbReference type="EMBL" id="JARAKH010001525">
    <property type="protein sequence ID" value="KAK8372849.1"/>
    <property type="molecule type" value="Genomic_DNA"/>
</dbReference>
<keyword evidence="2" id="KW-1185">Reference proteome</keyword>
<evidence type="ECO:0000313" key="1">
    <source>
        <dbReference type="EMBL" id="KAK8372849.1"/>
    </source>
</evidence>
<protein>
    <submittedName>
        <fullName evidence="1">Uncharacterized protein</fullName>
    </submittedName>
</protein>
<comment type="caution">
    <text evidence="1">The sequence shown here is derived from an EMBL/GenBank/DDBJ whole genome shotgun (WGS) entry which is preliminary data.</text>
</comment>
<organism evidence="1 2">
    <name type="scientific">Scylla paramamosain</name>
    <name type="common">Mud crab</name>
    <dbReference type="NCBI Taxonomy" id="85552"/>
    <lineage>
        <taxon>Eukaryota</taxon>
        <taxon>Metazoa</taxon>
        <taxon>Ecdysozoa</taxon>
        <taxon>Arthropoda</taxon>
        <taxon>Crustacea</taxon>
        <taxon>Multicrustacea</taxon>
        <taxon>Malacostraca</taxon>
        <taxon>Eumalacostraca</taxon>
        <taxon>Eucarida</taxon>
        <taxon>Decapoda</taxon>
        <taxon>Pleocyemata</taxon>
        <taxon>Brachyura</taxon>
        <taxon>Eubrachyura</taxon>
        <taxon>Portunoidea</taxon>
        <taxon>Portunidae</taxon>
        <taxon>Portuninae</taxon>
        <taxon>Scylla</taxon>
    </lineage>
</organism>
<sequence>MREVWSRFSNLASLGNEGSLESQAATVRSAPVILRSKSSLEAATPPVTAASRCPCPGCAPSQFMDEWSTSLVRADFHNNPRLSVLPKTSSYVDLCILIASSTVRLQQDGKLDNDEQSVSEKLPVPAAGGARVTTTSSVVRTRPSLTRTTGLMILNTLNTDNVDSTFKTATFSHLGLEELGVWT</sequence>
<proteinExistence type="predicted"/>
<name>A0AAW0SD25_SCYPA</name>
<reference evidence="1 2" key="1">
    <citation type="submission" date="2023-03" db="EMBL/GenBank/DDBJ databases">
        <title>High-quality genome of Scylla paramamosain provides insights in environmental adaptation.</title>
        <authorList>
            <person name="Zhang L."/>
        </authorList>
    </citation>
    <scope>NUCLEOTIDE SEQUENCE [LARGE SCALE GENOMIC DNA]</scope>
    <source>
        <strain evidence="1">LZ_2023a</strain>
        <tissue evidence="1">Muscle</tissue>
    </source>
</reference>